<proteinExistence type="predicted"/>
<evidence type="ECO:0000256" key="2">
    <source>
        <dbReference type="SAM" id="SignalP"/>
    </source>
</evidence>
<accession>A0A833SPQ7</accession>
<organism evidence="3 4">
    <name type="scientific">Phytophthora infestans</name>
    <name type="common">Potato late blight agent</name>
    <name type="synonym">Botrytis infestans</name>
    <dbReference type="NCBI Taxonomy" id="4787"/>
    <lineage>
        <taxon>Eukaryota</taxon>
        <taxon>Sar</taxon>
        <taxon>Stramenopiles</taxon>
        <taxon>Oomycota</taxon>
        <taxon>Peronosporomycetes</taxon>
        <taxon>Peronosporales</taxon>
        <taxon>Peronosporaceae</taxon>
        <taxon>Phytophthora</taxon>
    </lineage>
</organism>
<evidence type="ECO:0000313" key="3">
    <source>
        <dbReference type="EMBL" id="KAF4028665.1"/>
    </source>
</evidence>
<evidence type="ECO:0000256" key="1">
    <source>
        <dbReference type="SAM" id="MobiDB-lite"/>
    </source>
</evidence>
<keyword evidence="2" id="KW-0732">Signal</keyword>
<dbReference type="EMBL" id="WSZM01000989">
    <property type="protein sequence ID" value="KAF4028665.1"/>
    <property type="molecule type" value="Genomic_DNA"/>
</dbReference>
<feature type="compositionally biased region" description="Acidic residues" evidence="1">
    <location>
        <begin position="59"/>
        <end position="83"/>
    </location>
</feature>
<dbReference type="PROSITE" id="PS51257">
    <property type="entry name" value="PROKAR_LIPOPROTEIN"/>
    <property type="match status" value="1"/>
</dbReference>
<comment type="caution">
    <text evidence="3">The sequence shown here is derived from an EMBL/GenBank/DDBJ whole genome shotgun (WGS) entry which is preliminary data.</text>
</comment>
<gene>
    <name evidence="3" type="ORF">GN244_ATG19641</name>
</gene>
<feature type="chain" id="PRO_5032849597" description="Secreted RxLR effector peptide protein" evidence="2">
    <location>
        <begin position="24"/>
        <end position="90"/>
    </location>
</feature>
<feature type="region of interest" description="Disordered" evidence="1">
    <location>
        <begin position="35"/>
        <end position="90"/>
    </location>
</feature>
<keyword evidence="4" id="KW-1185">Reference proteome</keyword>
<sequence length="90" mass="9805">MKVLKSPIATLFIIATTACHAFGAKIRLSGEAIDEDDYPSDDDILEFFDDESDMSSGDESSDSDDKTDDWSDLSDDSMEEDDGLSVALSK</sequence>
<dbReference type="AlphaFoldDB" id="A0A833SPQ7"/>
<name>A0A833SPQ7_PHYIN</name>
<feature type="compositionally biased region" description="Acidic residues" evidence="1">
    <location>
        <begin position="35"/>
        <end position="53"/>
    </location>
</feature>
<evidence type="ECO:0000313" key="4">
    <source>
        <dbReference type="Proteomes" id="UP000602510"/>
    </source>
</evidence>
<reference evidence="3" key="1">
    <citation type="submission" date="2020-04" db="EMBL/GenBank/DDBJ databases">
        <title>Hybrid Assembly of Korean Phytophthora infestans isolates.</title>
        <authorList>
            <person name="Prokchorchik M."/>
            <person name="Lee Y."/>
            <person name="Seo J."/>
            <person name="Cho J.-H."/>
            <person name="Park Y.-E."/>
            <person name="Jang D.-C."/>
            <person name="Im J.-S."/>
            <person name="Choi J.-G."/>
            <person name="Park H.-J."/>
            <person name="Lee G.-B."/>
            <person name="Lee Y.-G."/>
            <person name="Hong S.-Y."/>
            <person name="Cho K."/>
            <person name="Sohn K.H."/>
        </authorList>
    </citation>
    <scope>NUCLEOTIDE SEQUENCE</scope>
    <source>
        <strain evidence="3">KR_1_A1</strain>
    </source>
</reference>
<evidence type="ECO:0008006" key="5">
    <source>
        <dbReference type="Google" id="ProtNLM"/>
    </source>
</evidence>
<feature type="signal peptide" evidence="2">
    <location>
        <begin position="1"/>
        <end position="23"/>
    </location>
</feature>
<dbReference type="Proteomes" id="UP000602510">
    <property type="component" value="Unassembled WGS sequence"/>
</dbReference>
<protein>
    <recommendedName>
        <fullName evidence="5">Secreted RxLR effector peptide protein</fullName>
    </recommendedName>
</protein>